<feature type="transmembrane region" description="Helical" evidence="1">
    <location>
        <begin position="40"/>
        <end position="60"/>
    </location>
</feature>
<feature type="transmembrane region" description="Helical" evidence="1">
    <location>
        <begin position="100"/>
        <end position="118"/>
    </location>
</feature>
<proteinExistence type="predicted"/>
<evidence type="ECO:0000313" key="2">
    <source>
        <dbReference type="EMBL" id="OCT14187.1"/>
    </source>
</evidence>
<dbReference type="EMBL" id="LYPC01000020">
    <property type="protein sequence ID" value="OCT14187.1"/>
    <property type="molecule type" value="Genomic_DNA"/>
</dbReference>
<feature type="transmembrane region" description="Helical" evidence="1">
    <location>
        <begin position="124"/>
        <end position="145"/>
    </location>
</feature>
<keyword evidence="3" id="KW-1185">Reference proteome</keyword>
<comment type="caution">
    <text evidence="2">The sequence shown here is derived from an EMBL/GenBank/DDBJ whole genome shotgun (WGS) entry which is preliminary data.</text>
</comment>
<organism evidence="2 3">
    <name type="scientific">Paenibacillus pectinilyticus</name>
    <dbReference type="NCBI Taxonomy" id="512399"/>
    <lineage>
        <taxon>Bacteria</taxon>
        <taxon>Bacillati</taxon>
        <taxon>Bacillota</taxon>
        <taxon>Bacilli</taxon>
        <taxon>Bacillales</taxon>
        <taxon>Paenibacillaceae</taxon>
        <taxon>Paenibacillus</taxon>
    </lineage>
</organism>
<keyword evidence="1" id="KW-1133">Transmembrane helix</keyword>
<evidence type="ECO:0000313" key="3">
    <source>
        <dbReference type="Proteomes" id="UP000093309"/>
    </source>
</evidence>
<gene>
    <name evidence="2" type="ORF">A8709_25470</name>
</gene>
<accession>A0A1C1A0W3</accession>
<dbReference type="RefSeq" id="WP_065853040.1">
    <property type="nucleotide sequence ID" value="NZ_LYPC01000020.1"/>
</dbReference>
<feature type="transmembrane region" description="Helical" evidence="1">
    <location>
        <begin position="66"/>
        <end position="88"/>
    </location>
</feature>
<evidence type="ECO:0000256" key="1">
    <source>
        <dbReference type="SAM" id="Phobius"/>
    </source>
</evidence>
<sequence length="212" mass="23722">MAIYTPQGLIIRLDVPTSFGLMARLYPEVRPQHILKTTEAISLMSSSLGFVTGLVCFLLHLSPQNIGICTLFAMVLGIICNASGIILVPFVQLGAAFRHIYVFFVPTIIAIVVGYLLIGWQGVIAFLLTRGMAACLSLIVGMGLARYAFDKKGYSFTWAERNFFNAYRYHAELIGKSKSVELSYEELDEAFWRATYQDFIQNYPEGVQRIKA</sequence>
<keyword evidence="1" id="KW-0472">Membrane</keyword>
<reference evidence="3" key="1">
    <citation type="submission" date="2016-05" db="EMBL/GenBank/DDBJ databases">
        <title>Paenibacillus oryzae. sp. nov., isolated from the rice root.</title>
        <authorList>
            <person name="Zhang J."/>
            <person name="Zhang X."/>
        </authorList>
    </citation>
    <scope>NUCLEOTIDE SEQUENCE [LARGE SCALE GENOMIC DNA]</scope>
    <source>
        <strain evidence="3">KCTC13222</strain>
    </source>
</reference>
<dbReference type="Proteomes" id="UP000093309">
    <property type="component" value="Unassembled WGS sequence"/>
</dbReference>
<dbReference type="OrthoDB" id="2603707at2"/>
<name>A0A1C1A0W3_9BACL</name>
<dbReference type="AlphaFoldDB" id="A0A1C1A0W3"/>
<protein>
    <submittedName>
        <fullName evidence="2">Uncharacterized protein</fullName>
    </submittedName>
</protein>
<keyword evidence="1" id="KW-0812">Transmembrane</keyword>
<dbReference type="STRING" id="512399.A8709_25470"/>